<feature type="compositionally biased region" description="Basic and acidic residues" evidence="4">
    <location>
        <begin position="845"/>
        <end position="862"/>
    </location>
</feature>
<dbReference type="GO" id="GO:0032040">
    <property type="term" value="C:small-subunit processome"/>
    <property type="evidence" value="ECO:0007669"/>
    <property type="project" value="InterPro"/>
</dbReference>
<feature type="region of interest" description="Disordered" evidence="4">
    <location>
        <begin position="725"/>
        <end position="758"/>
    </location>
</feature>
<name>A0A0D0AKV1_9AGAM</name>
<dbReference type="InterPro" id="IPR006709">
    <property type="entry name" value="SSU_processome_Utp14"/>
</dbReference>
<feature type="region of interest" description="Disordered" evidence="4">
    <location>
        <begin position="576"/>
        <end position="601"/>
    </location>
</feature>
<feature type="compositionally biased region" description="Basic residues" evidence="4">
    <location>
        <begin position="28"/>
        <end position="37"/>
    </location>
</feature>
<keyword evidence="3" id="KW-0539">Nucleus</keyword>
<dbReference type="HOGENOM" id="CLU_003783_0_1_1"/>
<keyword evidence="2" id="KW-0597">Phosphoprotein</keyword>
<dbReference type="Pfam" id="PF04615">
    <property type="entry name" value="Utp14"/>
    <property type="match status" value="1"/>
</dbReference>
<feature type="compositionally biased region" description="Acidic residues" evidence="4">
    <location>
        <begin position="179"/>
        <end position="197"/>
    </location>
</feature>
<evidence type="ECO:0000313" key="5">
    <source>
        <dbReference type="EMBL" id="KIK42461.1"/>
    </source>
</evidence>
<feature type="compositionally biased region" description="Acidic residues" evidence="4">
    <location>
        <begin position="102"/>
        <end position="127"/>
    </location>
</feature>
<feature type="compositionally biased region" description="Polar residues" evidence="4">
    <location>
        <begin position="725"/>
        <end position="746"/>
    </location>
</feature>
<sequence>MSARVRSSKPGPSKLRNSLKKSNAAGYAKRHLQKSSKGKATASFDDVYEYAPSKVRRAKIGLELDREEATDRHKYASDDDIDLGGMGQEGREGLRARLLGENADDEQVDSGDDEEIESDDAFEESDEEKYAGFDFSSKRSKAAGPSSKKNVRKPPKSLPEVDLNEDSDAVVSDAAFADQLEEADDEDEDMEDGDAENFFDVLEVFDGKADVEDDAPAKQATEKIRGPTSNVSGEASESEDDRMSEDDHDEEENAVSASEDESSPEALAELEDFLSKLDPAEDKKRKSNDVPTTQSAPKKRRLIQERTEAGAEGEFGVSAGGSRALKLDDLLAPLASSSALTTLKKSMKALTSTSNKTKILSAPLPQRAQERLDREAAYEQTKEEVDKWSATMKHIKQAEHLSFPLQAQPEGRVSNLELAAKFKPSNELESAVDNLLKSAQLRDQDIAGTEALKMAHLSVEEVATRRAELRMMRELAFRADKKAKRIAKIKSKAYRRIRKKQRERLGGEDGDGDADGDGDVDDAGARLKAEVERARERATLRHKTTGKWAKAMQGREELDVDQRQAIGEMLERGEKLRRRIQGDMSGDESEENESDDEEQDVETIKKGAFEELAMLNAESLSTDVKSKSVFNMKFMRDAAARQTREADAAADDFLKEMGGAERESDDDASGDGTATDGPSIQRMGGRVTYHPGASAHAKPVGSHASETSSVTLQSADLVQDSPKSLNVLSSPRVSTPAQENNPWLVTSSSSGPSRKRSEVLVQKGSDALAKSTNKLKKRIAKGGEEQERIRDDAVLEIDANDVLTVLEPTSTPAIINTKQRTGKGQKKPKNDIVDAQISPPDADDSDGHSEVNEQEHTLERKRQGGKGRGVTAFKQRELVSLAFAGDNVVQAFEDLKQTEIEADAPREVDTTLPGWGSWGGTGTKKLPPRPNLIKKIAGVDPSSRADYKKAHVIISERRDKKAAKYLIKELPYPYTSHAQYARSMDIPIGAEWNTRVGFQRGTLPRVVKTMGTVIEPLVKPS</sequence>
<dbReference type="PANTHER" id="PTHR14150">
    <property type="entry name" value="U3 SMALL NUCLEOLAR RNA-ASSOCIATED PROTEIN 14"/>
    <property type="match status" value="1"/>
</dbReference>
<feature type="compositionally biased region" description="Low complexity" evidence="4">
    <location>
        <begin position="169"/>
        <end position="178"/>
    </location>
</feature>
<evidence type="ECO:0000256" key="3">
    <source>
        <dbReference type="ARBA" id="ARBA00023242"/>
    </source>
</evidence>
<feature type="region of interest" description="Disordered" evidence="4">
    <location>
        <begin position="1"/>
        <end position="44"/>
    </location>
</feature>
<dbReference type="EMBL" id="KN835238">
    <property type="protein sequence ID" value="KIK42461.1"/>
    <property type="molecule type" value="Genomic_DNA"/>
</dbReference>
<comment type="subcellular location">
    <subcellularLocation>
        <location evidence="1">Nucleus</location>
        <location evidence="1">Nucleolus</location>
    </subcellularLocation>
</comment>
<feature type="compositionally biased region" description="Acidic residues" evidence="4">
    <location>
        <begin position="236"/>
        <end position="272"/>
    </location>
</feature>
<evidence type="ECO:0000256" key="1">
    <source>
        <dbReference type="ARBA" id="ARBA00004604"/>
    </source>
</evidence>
<dbReference type="AlphaFoldDB" id="A0A0D0AKV1"/>
<feature type="compositionally biased region" description="Acidic residues" evidence="4">
    <location>
        <begin position="508"/>
        <end position="522"/>
    </location>
</feature>
<feature type="region of interest" description="Disordered" evidence="4">
    <location>
        <begin position="816"/>
        <end position="869"/>
    </location>
</feature>
<feature type="compositionally biased region" description="Basic and acidic residues" evidence="4">
    <location>
        <begin position="60"/>
        <end position="77"/>
    </location>
</feature>
<accession>A0A0D0AKV1</accession>
<dbReference type="Proteomes" id="UP000054485">
    <property type="component" value="Unassembled WGS sequence"/>
</dbReference>
<feature type="region of interest" description="Disordered" evidence="4">
    <location>
        <begin position="659"/>
        <end position="711"/>
    </location>
</feature>
<feature type="compositionally biased region" description="Acidic residues" evidence="4">
    <location>
        <begin position="585"/>
        <end position="601"/>
    </location>
</feature>
<dbReference type="OrthoDB" id="277439at2759"/>
<evidence type="ECO:0000313" key="6">
    <source>
        <dbReference type="Proteomes" id="UP000054485"/>
    </source>
</evidence>
<organism evidence="5 6">
    <name type="scientific">Suillus luteus UH-Slu-Lm8-n1</name>
    <dbReference type="NCBI Taxonomy" id="930992"/>
    <lineage>
        <taxon>Eukaryota</taxon>
        <taxon>Fungi</taxon>
        <taxon>Dikarya</taxon>
        <taxon>Basidiomycota</taxon>
        <taxon>Agaricomycotina</taxon>
        <taxon>Agaricomycetes</taxon>
        <taxon>Agaricomycetidae</taxon>
        <taxon>Boletales</taxon>
        <taxon>Suillineae</taxon>
        <taxon>Suillaceae</taxon>
        <taxon>Suillus</taxon>
    </lineage>
</organism>
<feature type="region of interest" description="Disordered" evidence="4">
    <location>
        <begin position="497"/>
        <end position="522"/>
    </location>
</feature>
<keyword evidence="6" id="KW-1185">Reference proteome</keyword>
<dbReference type="FunCoup" id="A0A0D0AKV1">
    <property type="interactions" value="444"/>
</dbReference>
<feature type="region of interest" description="Disordered" evidence="4">
    <location>
        <begin position="908"/>
        <end position="929"/>
    </location>
</feature>
<reference evidence="6" key="2">
    <citation type="submission" date="2015-01" db="EMBL/GenBank/DDBJ databases">
        <title>Evolutionary Origins and Diversification of the Mycorrhizal Mutualists.</title>
        <authorList>
            <consortium name="DOE Joint Genome Institute"/>
            <consortium name="Mycorrhizal Genomics Consortium"/>
            <person name="Kohler A."/>
            <person name="Kuo A."/>
            <person name="Nagy L.G."/>
            <person name="Floudas D."/>
            <person name="Copeland A."/>
            <person name="Barry K.W."/>
            <person name="Cichocki N."/>
            <person name="Veneault-Fourrey C."/>
            <person name="LaButti K."/>
            <person name="Lindquist E.A."/>
            <person name="Lipzen A."/>
            <person name="Lundell T."/>
            <person name="Morin E."/>
            <person name="Murat C."/>
            <person name="Riley R."/>
            <person name="Ohm R."/>
            <person name="Sun H."/>
            <person name="Tunlid A."/>
            <person name="Henrissat B."/>
            <person name="Grigoriev I.V."/>
            <person name="Hibbett D.S."/>
            <person name="Martin F."/>
        </authorList>
    </citation>
    <scope>NUCLEOTIDE SEQUENCE [LARGE SCALE GENOMIC DNA]</scope>
    <source>
        <strain evidence="6">UH-Slu-Lm8-n1</strain>
    </source>
</reference>
<feature type="compositionally biased region" description="Basic and acidic residues" evidence="4">
    <location>
        <begin position="273"/>
        <end position="288"/>
    </location>
</feature>
<proteinExistence type="predicted"/>
<dbReference type="STRING" id="930992.A0A0D0AKV1"/>
<protein>
    <recommendedName>
        <fullName evidence="7">Utp14-domain-containing protein</fullName>
    </recommendedName>
</protein>
<evidence type="ECO:0000256" key="2">
    <source>
        <dbReference type="ARBA" id="ARBA00022553"/>
    </source>
</evidence>
<dbReference type="InParanoid" id="A0A0D0AKV1"/>
<evidence type="ECO:0008006" key="7">
    <source>
        <dbReference type="Google" id="ProtNLM"/>
    </source>
</evidence>
<reference evidence="5 6" key="1">
    <citation type="submission" date="2014-04" db="EMBL/GenBank/DDBJ databases">
        <authorList>
            <consortium name="DOE Joint Genome Institute"/>
            <person name="Kuo A."/>
            <person name="Ruytinx J."/>
            <person name="Rineau F."/>
            <person name="Colpaert J."/>
            <person name="Kohler A."/>
            <person name="Nagy L.G."/>
            <person name="Floudas D."/>
            <person name="Copeland A."/>
            <person name="Barry K.W."/>
            <person name="Cichocki N."/>
            <person name="Veneault-Fourrey C."/>
            <person name="LaButti K."/>
            <person name="Lindquist E.A."/>
            <person name="Lipzen A."/>
            <person name="Lundell T."/>
            <person name="Morin E."/>
            <person name="Murat C."/>
            <person name="Sun H."/>
            <person name="Tunlid A."/>
            <person name="Henrissat B."/>
            <person name="Grigoriev I.V."/>
            <person name="Hibbett D.S."/>
            <person name="Martin F."/>
            <person name="Nordberg H.P."/>
            <person name="Cantor M.N."/>
            <person name="Hua S.X."/>
        </authorList>
    </citation>
    <scope>NUCLEOTIDE SEQUENCE [LARGE SCALE GENOMIC DNA]</scope>
    <source>
        <strain evidence="5 6">UH-Slu-Lm8-n1</strain>
    </source>
</reference>
<evidence type="ECO:0000256" key="4">
    <source>
        <dbReference type="SAM" id="MobiDB-lite"/>
    </source>
</evidence>
<dbReference type="PANTHER" id="PTHR14150:SF12">
    <property type="entry name" value="U3 SMALL NUCLEOLAR RNA-ASSOCIATED PROTEIN 14 HOMOLOG A"/>
    <property type="match status" value="1"/>
</dbReference>
<gene>
    <name evidence="5" type="ORF">CY34DRAFT_804886</name>
</gene>
<feature type="region of interest" description="Disordered" evidence="4">
    <location>
        <begin position="58"/>
        <end position="322"/>
    </location>
</feature>
<dbReference type="GO" id="GO:0006364">
    <property type="term" value="P:rRNA processing"/>
    <property type="evidence" value="ECO:0007669"/>
    <property type="project" value="InterPro"/>
</dbReference>